<name>A0A3Q9K549_9ACTN</name>
<dbReference type="EMBL" id="CP029042">
    <property type="protein sequence ID" value="AZS72420.1"/>
    <property type="molecule type" value="Genomic_DNA"/>
</dbReference>
<sequence length="101" mass="11139">MPHCIARIFEPLLRLLLPSLGRHRAVGVHHAAPRVAAPAGCLTRVPVMPGEDTVMVRPYVVAHERRQRARRPGARRRTLWLAVDGVVLGPRLQHGAEVATP</sequence>
<protein>
    <submittedName>
        <fullName evidence="1">Uncharacterized protein</fullName>
    </submittedName>
</protein>
<accession>A0A3Q9K549</accession>
<gene>
    <name evidence="1" type="ORF">DDE74_16900</name>
</gene>
<organism evidence="1 2">
    <name type="scientific">Streptomyces lydicus</name>
    <dbReference type="NCBI Taxonomy" id="47763"/>
    <lineage>
        <taxon>Bacteria</taxon>
        <taxon>Bacillati</taxon>
        <taxon>Actinomycetota</taxon>
        <taxon>Actinomycetes</taxon>
        <taxon>Kitasatosporales</taxon>
        <taxon>Streptomycetaceae</taxon>
        <taxon>Streptomyces</taxon>
    </lineage>
</organism>
<evidence type="ECO:0000313" key="2">
    <source>
        <dbReference type="Proteomes" id="UP000275579"/>
    </source>
</evidence>
<dbReference type="RefSeq" id="WP_127151579.1">
    <property type="nucleotide sequence ID" value="NZ_RDTC01000001.1"/>
</dbReference>
<evidence type="ECO:0000313" key="1">
    <source>
        <dbReference type="EMBL" id="AZS72420.1"/>
    </source>
</evidence>
<proteinExistence type="predicted"/>
<reference evidence="1 2" key="1">
    <citation type="submission" date="2018-04" db="EMBL/GenBank/DDBJ databases">
        <title>Complete genome sequences of Streptomyces lydicus strain WYEC and characterization of antagonistic properties of biological control agents.</title>
        <authorList>
            <person name="Mariita R.M."/>
            <person name="Sello J.K."/>
        </authorList>
    </citation>
    <scope>NUCLEOTIDE SEQUENCE [LARGE SCALE GENOMIC DNA]</scope>
    <source>
        <strain evidence="1 2">WYEC 108</strain>
    </source>
</reference>
<dbReference type="Proteomes" id="UP000275579">
    <property type="component" value="Chromosome"/>
</dbReference>
<dbReference type="AlphaFoldDB" id="A0A3Q9K549"/>